<dbReference type="InterPro" id="IPR025857">
    <property type="entry name" value="MacB_PCD"/>
</dbReference>
<evidence type="ECO:0000313" key="9">
    <source>
        <dbReference type="EMBL" id="PZD97554.1"/>
    </source>
</evidence>
<evidence type="ECO:0000313" key="10">
    <source>
        <dbReference type="Proteomes" id="UP000249522"/>
    </source>
</evidence>
<proteinExistence type="predicted"/>
<gene>
    <name evidence="9" type="ORF">DNH61_01395</name>
</gene>
<feature type="domain" description="ABC3 transporter permease C-terminal" evidence="7">
    <location>
        <begin position="246"/>
        <end position="356"/>
    </location>
</feature>
<feature type="domain" description="MacB-like periplasmic core" evidence="8">
    <location>
        <begin position="21"/>
        <end position="218"/>
    </location>
</feature>
<keyword evidence="4 6" id="KW-1133">Transmembrane helix</keyword>
<dbReference type="PANTHER" id="PTHR30287:SF2">
    <property type="entry name" value="BLL1001 PROTEIN"/>
    <property type="match status" value="1"/>
</dbReference>
<evidence type="ECO:0000256" key="3">
    <source>
        <dbReference type="ARBA" id="ARBA00022692"/>
    </source>
</evidence>
<feature type="transmembrane region" description="Helical" evidence="6">
    <location>
        <begin position="335"/>
        <end position="357"/>
    </location>
</feature>
<dbReference type="GO" id="GO:0005886">
    <property type="term" value="C:plasma membrane"/>
    <property type="evidence" value="ECO:0007669"/>
    <property type="project" value="UniProtKB-SubCell"/>
</dbReference>
<evidence type="ECO:0000256" key="5">
    <source>
        <dbReference type="ARBA" id="ARBA00023136"/>
    </source>
</evidence>
<name>A0A2W1LST8_9BACL</name>
<dbReference type="Pfam" id="PF12704">
    <property type="entry name" value="MacB_PCD"/>
    <property type="match status" value="2"/>
</dbReference>
<dbReference type="InterPro" id="IPR003838">
    <property type="entry name" value="ABC3_permease_C"/>
</dbReference>
<feature type="transmembrane region" description="Helical" evidence="6">
    <location>
        <begin position="471"/>
        <end position="490"/>
    </location>
</feature>
<organism evidence="9 10">
    <name type="scientific">Paenibacillus sambharensis</name>
    <dbReference type="NCBI Taxonomy" id="1803190"/>
    <lineage>
        <taxon>Bacteria</taxon>
        <taxon>Bacillati</taxon>
        <taxon>Bacillota</taxon>
        <taxon>Bacilli</taxon>
        <taxon>Bacillales</taxon>
        <taxon>Paenibacillaceae</taxon>
        <taxon>Paenibacillus</taxon>
    </lineage>
</organism>
<feature type="transmembrane region" description="Helical" evidence="6">
    <location>
        <begin position="413"/>
        <end position="432"/>
    </location>
</feature>
<keyword evidence="2" id="KW-1003">Cell membrane</keyword>
<accession>A0A2W1LST8</accession>
<feature type="transmembrane region" description="Helical" evidence="6">
    <location>
        <begin position="701"/>
        <end position="724"/>
    </location>
</feature>
<dbReference type="Proteomes" id="UP000249522">
    <property type="component" value="Unassembled WGS sequence"/>
</dbReference>
<dbReference type="AlphaFoldDB" id="A0A2W1LST8"/>
<comment type="caution">
    <text evidence="9">The sequence shown here is derived from an EMBL/GenBank/DDBJ whole genome shotgun (WGS) entry which is preliminary data.</text>
</comment>
<feature type="transmembrane region" description="Helical" evidence="6">
    <location>
        <begin position="387"/>
        <end position="406"/>
    </location>
</feature>
<feature type="domain" description="ABC3 transporter permease C-terminal" evidence="7">
    <location>
        <begin position="706"/>
        <end position="809"/>
    </location>
</feature>
<feature type="transmembrane region" description="Helical" evidence="6">
    <location>
        <begin position="18"/>
        <end position="40"/>
    </location>
</feature>
<feature type="domain" description="MacB-like periplasmic core" evidence="8">
    <location>
        <begin position="474"/>
        <end position="659"/>
    </location>
</feature>
<keyword evidence="3 6" id="KW-0812">Transmembrane</keyword>
<dbReference type="RefSeq" id="WP_111144915.1">
    <property type="nucleotide sequence ID" value="NZ_QKRB01000010.1"/>
</dbReference>
<reference evidence="9 10" key="1">
    <citation type="submission" date="2018-06" db="EMBL/GenBank/DDBJ databases">
        <title>Paenibacillus imtechensis sp. nov.</title>
        <authorList>
            <person name="Pinnaka A.K."/>
            <person name="Singh H."/>
            <person name="Kaur M."/>
        </authorList>
    </citation>
    <scope>NUCLEOTIDE SEQUENCE [LARGE SCALE GENOMIC DNA]</scope>
    <source>
        <strain evidence="9 10">SMB1</strain>
    </source>
</reference>
<evidence type="ECO:0000256" key="1">
    <source>
        <dbReference type="ARBA" id="ARBA00004651"/>
    </source>
</evidence>
<evidence type="ECO:0000259" key="8">
    <source>
        <dbReference type="Pfam" id="PF12704"/>
    </source>
</evidence>
<evidence type="ECO:0000259" key="7">
    <source>
        <dbReference type="Pfam" id="PF02687"/>
    </source>
</evidence>
<feature type="transmembrane region" description="Helical" evidence="6">
    <location>
        <begin position="755"/>
        <end position="780"/>
    </location>
</feature>
<feature type="transmembrane region" description="Helical" evidence="6">
    <location>
        <begin position="243"/>
        <end position="261"/>
    </location>
</feature>
<evidence type="ECO:0000256" key="2">
    <source>
        <dbReference type="ARBA" id="ARBA00022475"/>
    </source>
</evidence>
<dbReference type="EMBL" id="QKRB01000010">
    <property type="protein sequence ID" value="PZD97554.1"/>
    <property type="molecule type" value="Genomic_DNA"/>
</dbReference>
<dbReference type="Pfam" id="PF02687">
    <property type="entry name" value="FtsX"/>
    <property type="match status" value="2"/>
</dbReference>
<dbReference type="PANTHER" id="PTHR30287">
    <property type="entry name" value="MEMBRANE COMPONENT OF PREDICTED ABC SUPERFAMILY METABOLITE UPTAKE TRANSPORTER"/>
    <property type="match status" value="1"/>
</dbReference>
<sequence>MIRSLTGLALRFFGANKFLTISTLVSIGLSVFLVITMTVFSANARLSIEQDSRQLFGEMDISAGYKPDSTKVIDAGMLRQMTSDPAIGQHSAVIIDRFSIDTLGRGMYTVGVGNDELAKSVYHFTADLGPSDVILNAALADALELKAGDQVSIHDRSFRLAETVEEWRPATLDMIILPRETVREMSNPVTKAGREATYVLIKAAQHADIEALARSLHQLDSELRIDLANENEFLTANLNSLRVFMIVLSVLVLIISSLFILSNSETFAYKYRNQMAIMRAIGASRGQLFRVALLQNTMLNAAGMLLGLMLAWIGSRITQTWLAGLFSQEMDTTSFSLAEALPAMLLSGLLIQVFMFIPSYKNANVLPMKIVENNENNDFVYKRAGKLLGFILLGTGLFSLVTGLTADPGDGSSALYILLAAVLIILAAYRLFSLYVPVVLRSLGPLLKVGAGNLSFVAVRNMIPQVRRNTFVILTISTLMIITVFGTTLFETIKVNDAKWLKQQHPTNIVIKNRGGVELGLGPKELSRDVQEAAGVEIVSAISEPAGFTPEGSETDFYYSYAFANLEGLERQGLLKLAEDTDNKGRVVITRKLAEAHQLGIGDQVRLDVSGYRKRTTGEPLVVAGIAEELPGSHYDAYLDWSMTSYARAEMVLSKLLVHAGQEEQAMRQLEELKAKYPAQLSISSYKQAVAKSNEMFLQRWSIFIAVLVTILITVMIGICNTMINHIQTKRREYAILRTLSVTSRGLRRVVLTQVLLYVSIGLALGIVLGVLTSYILGFIDPSGGLIFNFRLAGMMSLATIGIACAVFIPYAGMLSRRKLVAELSRDNK</sequence>
<evidence type="ECO:0000256" key="4">
    <source>
        <dbReference type="ARBA" id="ARBA00022989"/>
    </source>
</evidence>
<feature type="transmembrane region" description="Helical" evidence="6">
    <location>
        <begin position="792"/>
        <end position="812"/>
    </location>
</feature>
<dbReference type="OrthoDB" id="2425574at2"/>
<feature type="transmembrane region" description="Helical" evidence="6">
    <location>
        <begin position="297"/>
        <end position="314"/>
    </location>
</feature>
<keyword evidence="5 6" id="KW-0472">Membrane</keyword>
<keyword evidence="10" id="KW-1185">Reference proteome</keyword>
<dbReference type="InterPro" id="IPR038766">
    <property type="entry name" value="Membrane_comp_ABC_pdt"/>
</dbReference>
<evidence type="ECO:0000256" key="6">
    <source>
        <dbReference type="SAM" id="Phobius"/>
    </source>
</evidence>
<comment type="subcellular location">
    <subcellularLocation>
        <location evidence="1">Cell membrane</location>
        <topology evidence="1">Multi-pass membrane protein</topology>
    </subcellularLocation>
</comment>
<protein>
    <submittedName>
        <fullName evidence="9">ABC transporter permease</fullName>
    </submittedName>
</protein>